<dbReference type="Pfam" id="PF13450">
    <property type="entry name" value="NAD_binding_8"/>
    <property type="match status" value="1"/>
</dbReference>
<dbReference type="Pfam" id="PF01593">
    <property type="entry name" value="Amino_oxidase"/>
    <property type="match status" value="1"/>
</dbReference>
<dbReference type="OrthoDB" id="5792777at2"/>
<dbReference type="Gene3D" id="3.50.50.60">
    <property type="entry name" value="FAD/NAD(P)-binding domain"/>
    <property type="match status" value="1"/>
</dbReference>
<protein>
    <recommendedName>
        <fullName evidence="1">Amine oxidase domain-containing protein</fullName>
    </recommendedName>
</protein>
<gene>
    <name evidence="2" type="ORF">SAMN05877838_1281</name>
</gene>
<dbReference type="Gene3D" id="3.90.660.10">
    <property type="match status" value="1"/>
</dbReference>
<proteinExistence type="predicted"/>
<reference evidence="3" key="1">
    <citation type="submission" date="2017-08" db="EMBL/GenBank/DDBJ databases">
        <authorList>
            <person name="Varghese N."/>
            <person name="Submissions S."/>
        </authorList>
    </citation>
    <scope>NUCLEOTIDE SEQUENCE [LARGE SCALE GENOMIC DNA]</scope>
    <source>
        <strain evidence="3">KCTC 23107</strain>
    </source>
</reference>
<dbReference type="Proteomes" id="UP000219465">
    <property type="component" value="Unassembled WGS sequence"/>
</dbReference>
<sequence>MIETDILVIGTGLAGLTLARELSNNSRKVTVIEKSRSAGGRLSTRRSDAGSFDHGAQYLTNRTASFSGLLDVLSRSADLAAWDPVGKDSAHTWWVGRPGMSAIGKSLAKGLDITYQTRVIGIARQDEELIVHTEADDGRAPVYRASRVVAAIPSPQALDLLEPLDPAFEQLRNVRMAPCWSAMLAFDRTLADVPDLIRGQDGDTLALIARNGSKPDRTGETFILHATPQWSRQQLEAGRDAVRTAMLEAMRRQTGLGNFLPDPIHCEVHRWLYALVEQPLDQPFLGNAQNTLFACGDWCIGGRAEAAHQSGEALAHHIISLRVA</sequence>
<dbReference type="GO" id="GO:0016491">
    <property type="term" value="F:oxidoreductase activity"/>
    <property type="evidence" value="ECO:0007669"/>
    <property type="project" value="InterPro"/>
</dbReference>
<keyword evidence="3" id="KW-1185">Reference proteome</keyword>
<dbReference type="InterPro" id="IPR036188">
    <property type="entry name" value="FAD/NAD-bd_sf"/>
</dbReference>
<dbReference type="RefSeq" id="WP_097106021.1">
    <property type="nucleotide sequence ID" value="NZ_OCPC01000001.1"/>
</dbReference>
<name>A0A286IAR5_9HYPH</name>
<dbReference type="EMBL" id="OCPC01000001">
    <property type="protein sequence ID" value="SOE16414.1"/>
    <property type="molecule type" value="Genomic_DNA"/>
</dbReference>
<evidence type="ECO:0000259" key="1">
    <source>
        <dbReference type="Pfam" id="PF01593"/>
    </source>
</evidence>
<evidence type="ECO:0000313" key="3">
    <source>
        <dbReference type="Proteomes" id="UP000219465"/>
    </source>
</evidence>
<organism evidence="2 3">
    <name type="scientific">Hoeflea halophila</name>
    <dbReference type="NCBI Taxonomy" id="714899"/>
    <lineage>
        <taxon>Bacteria</taxon>
        <taxon>Pseudomonadati</taxon>
        <taxon>Pseudomonadota</taxon>
        <taxon>Alphaproteobacteria</taxon>
        <taxon>Hyphomicrobiales</taxon>
        <taxon>Rhizobiaceae</taxon>
        <taxon>Hoeflea</taxon>
    </lineage>
</organism>
<dbReference type="PANTHER" id="PTHR16128:SF5">
    <property type="entry name" value="FAD_NAD(P)-BINDING OXIDOREDUCTASE FAMILY PROTEIN"/>
    <property type="match status" value="1"/>
</dbReference>
<evidence type="ECO:0000313" key="2">
    <source>
        <dbReference type="EMBL" id="SOE16414.1"/>
    </source>
</evidence>
<dbReference type="PANTHER" id="PTHR16128">
    <property type="entry name" value="FAD/NAD(P)-BINDING OXIDOREDUCTASE FAMILY PROTEIN"/>
    <property type="match status" value="1"/>
</dbReference>
<dbReference type="AlphaFoldDB" id="A0A286IAR5"/>
<dbReference type="InterPro" id="IPR002937">
    <property type="entry name" value="Amino_oxidase"/>
</dbReference>
<feature type="domain" description="Amine oxidase" evidence="1">
    <location>
        <begin position="88"/>
        <end position="318"/>
    </location>
</feature>
<dbReference type="SUPFAM" id="SSF51905">
    <property type="entry name" value="FAD/NAD(P)-binding domain"/>
    <property type="match status" value="1"/>
</dbReference>
<accession>A0A286IAR5</accession>